<sequence length="38" mass="4599">MKNQCMRDIKKFSFHIGQWTSGMDSVKRFFRCRKCAQV</sequence>
<dbReference type="AlphaFoldDB" id="A0A5B7DX94"/>
<dbReference type="EMBL" id="VSRR010001585">
    <property type="protein sequence ID" value="MPC26321.1"/>
    <property type="molecule type" value="Genomic_DNA"/>
</dbReference>
<evidence type="ECO:0000313" key="1">
    <source>
        <dbReference type="EMBL" id="MPC26321.1"/>
    </source>
</evidence>
<keyword evidence="2" id="KW-1185">Reference proteome</keyword>
<reference evidence="1" key="1">
    <citation type="submission" date="2019-05" db="EMBL/GenBank/DDBJ databases">
        <title>Another draft genome of Portunus trituberculatus and its Hox gene families provides insights of decapod evolution.</title>
        <authorList>
            <person name="Jeong J.-H."/>
            <person name="Song I."/>
            <person name="Kim S."/>
            <person name="Choi T."/>
            <person name="Kim D."/>
            <person name="Ryu S."/>
            <person name="Kim W."/>
        </authorList>
    </citation>
    <scope>NUCLEOTIDE SEQUENCE [LARGE SCALE GENOMIC DNA]</scope>
    <source>
        <tissue evidence="1">Muscle</tissue>
    </source>
</reference>
<accession>A0A5B7DX94</accession>
<evidence type="ECO:0000313" key="2">
    <source>
        <dbReference type="Proteomes" id="UP000324222"/>
    </source>
</evidence>
<protein>
    <submittedName>
        <fullName evidence="1">Uncharacterized protein</fullName>
    </submittedName>
</protein>
<dbReference type="Proteomes" id="UP000324222">
    <property type="component" value="Unassembled WGS sequence"/>
</dbReference>
<gene>
    <name evidence="1" type="ORF">E2C01_019456</name>
</gene>
<comment type="caution">
    <text evidence="1">The sequence shown here is derived from an EMBL/GenBank/DDBJ whole genome shotgun (WGS) entry which is preliminary data.</text>
</comment>
<name>A0A5B7DX94_PORTR</name>
<proteinExistence type="predicted"/>
<organism evidence="1 2">
    <name type="scientific">Portunus trituberculatus</name>
    <name type="common">Swimming crab</name>
    <name type="synonym">Neptunus trituberculatus</name>
    <dbReference type="NCBI Taxonomy" id="210409"/>
    <lineage>
        <taxon>Eukaryota</taxon>
        <taxon>Metazoa</taxon>
        <taxon>Ecdysozoa</taxon>
        <taxon>Arthropoda</taxon>
        <taxon>Crustacea</taxon>
        <taxon>Multicrustacea</taxon>
        <taxon>Malacostraca</taxon>
        <taxon>Eumalacostraca</taxon>
        <taxon>Eucarida</taxon>
        <taxon>Decapoda</taxon>
        <taxon>Pleocyemata</taxon>
        <taxon>Brachyura</taxon>
        <taxon>Eubrachyura</taxon>
        <taxon>Portunoidea</taxon>
        <taxon>Portunidae</taxon>
        <taxon>Portuninae</taxon>
        <taxon>Portunus</taxon>
    </lineage>
</organism>